<name>A0AAE3VAW4_9FIRM</name>
<organism evidence="1 2">
    <name type="scientific">Moryella indoligenes</name>
    <dbReference type="NCBI Taxonomy" id="371674"/>
    <lineage>
        <taxon>Bacteria</taxon>
        <taxon>Bacillati</taxon>
        <taxon>Bacillota</taxon>
        <taxon>Clostridia</taxon>
        <taxon>Lachnospirales</taxon>
        <taxon>Lachnospiraceae</taxon>
        <taxon>Moryella</taxon>
    </lineage>
</organism>
<keyword evidence="2" id="KW-1185">Reference proteome</keyword>
<sequence length="147" mass="17404">MWRSNVLVTGTNIKIEAIGSGKKIRGRKHRNWRPDLLVLDDIENDENVRTMEQRRKLENWFLKAVSKAGDSYTDIIYIGTLLHYDSLLAHTLKNPGYRAIKYKAVLSFSKEYELWKKWEELYTDLDDEEHEKTALAFFEENRRDIPA</sequence>
<dbReference type="Proteomes" id="UP001241537">
    <property type="component" value="Unassembled WGS sequence"/>
</dbReference>
<accession>A0AAE3VAW4</accession>
<gene>
    <name evidence="1" type="ORF">J2S20_001579</name>
</gene>
<proteinExistence type="predicted"/>
<comment type="caution">
    <text evidence="1">The sequence shown here is derived from an EMBL/GenBank/DDBJ whole genome shotgun (WGS) entry which is preliminary data.</text>
</comment>
<dbReference type="AlphaFoldDB" id="A0AAE3VAW4"/>
<evidence type="ECO:0008006" key="3">
    <source>
        <dbReference type="Google" id="ProtNLM"/>
    </source>
</evidence>
<evidence type="ECO:0000313" key="1">
    <source>
        <dbReference type="EMBL" id="MDQ0152878.1"/>
    </source>
</evidence>
<evidence type="ECO:0000313" key="2">
    <source>
        <dbReference type="Proteomes" id="UP001241537"/>
    </source>
</evidence>
<reference evidence="1" key="1">
    <citation type="submission" date="2023-07" db="EMBL/GenBank/DDBJ databases">
        <title>Genomic Encyclopedia of Type Strains, Phase IV (KMG-IV): sequencing the most valuable type-strain genomes for metagenomic binning, comparative biology and taxonomic classification.</title>
        <authorList>
            <person name="Goeker M."/>
        </authorList>
    </citation>
    <scope>NUCLEOTIDE SEQUENCE</scope>
    <source>
        <strain evidence="1">DSM 19659</strain>
    </source>
</reference>
<protein>
    <recommendedName>
        <fullName evidence="3">Phage protein</fullName>
    </recommendedName>
</protein>
<dbReference type="EMBL" id="JAUSTO010000009">
    <property type="protein sequence ID" value="MDQ0152878.1"/>
    <property type="molecule type" value="Genomic_DNA"/>
</dbReference>